<dbReference type="OMA" id="NVHVYLN"/>
<dbReference type="SMART" id="SM00537">
    <property type="entry name" value="DCX"/>
    <property type="match status" value="2"/>
</dbReference>
<dbReference type="Pfam" id="PF03607">
    <property type="entry name" value="DCX"/>
    <property type="match status" value="2"/>
</dbReference>
<feature type="compositionally biased region" description="Polar residues" evidence="1">
    <location>
        <begin position="241"/>
        <end position="250"/>
    </location>
</feature>
<reference evidence="4" key="1">
    <citation type="submission" date="2003-08" db="EMBL/GenBank/DDBJ databases">
        <authorList>
            <person name="Birren B."/>
            <person name="Nusbaum C."/>
            <person name="Abebe A."/>
            <person name="Abouelleil A."/>
            <person name="Adekoya E."/>
            <person name="Ait-zahra M."/>
            <person name="Allen N."/>
            <person name="Allen T."/>
            <person name="An P."/>
            <person name="Anderson M."/>
            <person name="Anderson S."/>
            <person name="Arachchi H."/>
            <person name="Armbruster J."/>
            <person name="Bachantsang P."/>
            <person name="Baldwin J."/>
            <person name="Barry A."/>
            <person name="Bayul T."/>
            <person name="Blitshsteyn B."/>
            <person name="Bloom T."/>
            <person name="Blye J."/>
            <person name="Boguslavskiy L."/>
            <person name="Borowsky M."/>
            <person name="Boukhgalter B."/>
            <person name="Brunache A."/>
            <person name="Butler J."/>
            <person name="Calixte N."/>
            <person name="Calvo S."/>
            <person name="Camarata J."/>
            <person name="Campo K."/>
            <person name="Chang J."/>
            <person name="Cheshatsang Y."/>
            <person name="Citroen M."/>
            <person name="Collymore A."/>
            <person name="Considine T."/>
            <person name="Cook A."/>
            <person name="Cooke P."/>
            <person name="Corum B."/>
            <person name="Cuomo C."/>
            <person name="David R."/>
            <person name="Dawoe T."/>
            <person name="Degray S."/>
            <person name="Dodge S."/>
            <person name="Dooley K."/>
            <person name="Dorje P."/>
            <person name="Dorjee K."/>
            <person name="Dorris L."/>
            <person name="Duffey N."/>
            <person name="Dupes A."/>
            <person name="Elkins T."/>
            <person name="Engels R."/>
            <person name="Erickson J."/>
            <person name="Farina A."/>
            <person name="Faro S."/>
            <person name="Ferreira P."/>
            <person name="Fischer H."/>
            <person name="Fitzgerald M."/>
            <person name="Foley K."/>
            <person name="Gage D."/>
            <person name="Galagan J."/>
            <person name="Gearin G."/>
            <person name="Gnerre S."/>
            <person name="Gnirke A."/>
            <person name="Goyette A."/>
            <person name="Graham J."/>
            <person name="Grandbois E."/>
            <person name="Gyaltsen K."/>
            <person name="Hafez N."/>
            <person name="Hagopian D."/>
            <person name="Hagos B."/>
            <person name="Hall J."/>
            <person name="Hatcher B."/>
            <person name="Heller A."/>
            <person name="Higgins H."/>
            <person name="Honan T."/>
            <person name="Horn A."/>
            <person name="Houde N."/>
            <person name="Hughes L."/>
            <person name="Hulme W."/>
            <person name="Husby E."/>
            <person name="Iliev I."/>
            <person name="Jaffe D."/>
            <person name="Jones C."/>
            <person name="Kamal M."/>
            <person name="Kamat A."/>
            <person name="Kamvysselis M."/>
            <person name="Karlsson E."/>
            <person name="Kells C."/>
            <person name="Kieu A."/>
            <person name="Kisner P."/>
            <person name="Kodira C."/>
            <person name="Kulbokas E."/>
            <person name="Labutti K."/>
            <person name="Lama D."/>
            <person name="Landers T."/>
            <person name="Leger J."/>
            <person name="Levine S."/>
            <person name="Lewis D."/>
            <person name="Lewis T."/>
            <person name="Lindblad-toh K."/>
            <person name="Liu X."/>
            <person name="Lokyitsang T."/>
            <person name="Lokyitsang Y."/>
            <person name="Lucien O."/>
            <person name="Lui A."/>
            <person name="Ma L.J."/>
            <person name="Mabbitt R."/>
            <person name="Macdonald J."/>
            <person name="Maclean C."/>
            <person name="Major J."/>
            <person name="Manning J."/>
            <person name="Marabella R."/>
            <person name="Maru K."/>
            <person name="Matthews C."/>
            <person name="Mauceli E."/>
            <person name="Mccarthy M."/>
            <person name="Mcdonough S."/>
            <person name="Mcghee T."/>
            <person name="Meldrim J."/>
            <person name="Meneus L."/>
            <person name="Mesirov J."/>
            <person name="Mihalev A."/>
            <person name="Mihova T."/>
            <person name="Mikkelsen T."/>
            <person name="Mlenga V."/>
            <person name="Moru K."/>
            <person name="Mozes J."/>
            <person name="Mulrain L."/>
            <person name="Munson G."/>
            <person name="Naylor J."/>
            <person name="Newes C."/>
            <person name="Nguyen C."/>
            <person name="Nguyen N."/>
            <person name="Nguyen T."/>
            <person name="Nicol R."/>
            <person name="Nielsen C."/>
            <person name="Nizzari M."/>
            <person name="Norbu C."/>
            <person name="Norbu N."/>
            <person name="O'donnell P."/>
            <person name="Okoawo O."/>
            <person name="O'leary S."/>
            <person name="Omotosho B."/>
            <person name="O'neill K."/>
            <person name="Osman S."/>
            <person name="Parker S."/>
            <person name="Perrin D."/>
            <person name="Phunkhang P."/>
            <person name="Piqani B."/>
            <person name="Purcell S."/>
            <person name="Rachupka T."/>
            <person name="Ramasamy U."/>
            <person name="Rameau R."/>
            <person name="Ray V."/>
            <person name="Raymond C."/>
            <person name="Retta R."/>
            <person name="Richardson S."/>
            <person name="Rise C."/>
            <person name="Rodriguez J."/>
            <person name="Rogers J."/>
            <person name="Rogov P."/>
            <person name="Rutman M."/>
            <person name="Schupbach R."/>
            <person name="Seaman C."/>
            <person name="Settipalli S."/>
            <person name="Sharpe T."/>
            <person name="Sheridan J."/>
            <person name="Sherpa N."/>
            <person name="Shi J."/>
            <person name="Smirnov S."/>
            <person name="Smith C."/>
            <person name="Sougnez C."/>
            <person name="Spencer B."/>
            <person name="Stalker J."/>
            <person name="Stange-thomann N."/>
            <person name="Stavropoulos S."/>
            <person name="Stetson K."/>
            <person name="Stone C."/>
            <person name="Stone S."/>
            <person name="Stubbs M."/>
            <person name="Talamas J."/>
            <person name="Tchuinga P."/>
            <person name="Tenzing P."/>
            <person name="Tesfaye S."/>
            <person name="Theodore J."/>
            <person name="Thoulutsang Y."/>
            <person name="Topham K."/>
            <person name="Towey S."/>
            <person name="Tsamla T."/>
            <person name="Tsomo N."/>
            <person name="Vallee D."/>
            <person name="Vassiliev H."/>
            <person name="Venkataraman V."/>
            <person name="Vinson J."/>
            <person name="Vo A."/>
            <person name="Wade C."/>
            <person name="Wang S."/>
            <person name="Wangchuk T."/>
            <person name="Wangdi T."/>
            <person name="Whittaker C."/>
            <person name="Wilkinson J."/>
            <person name="Wu Y."/>
            <person name="Wyman D."/>
            <person name="Yadav S."/>
            <person name="Yang S."/>
            <person name="Yang X."/>
            <person name="Yeager S."/>
            <person name="Yee E."/>
            <person name="Young G."/>
            <person name="Zainoun J."/>
            <person name="Zembeck L."/>
            <person name="Zimmer A."/>
            <person name="Zody M."/>
            <person name="Lander E."/>
        </authorList>
    </citation>
    <scope>NUCLEOTIDE SEQUENCE [LARGE SCALE GENOMIC DNA]</scope>
</reference>
<dbReference type="GO" id="GO:0035556">
    <property type="term" value="P:intracellular signal transduction"/>
    <property type="evidence" value="ECO:0007669"/>
    <property type="project" value="InterPro"/>
</dbReference>
<organism evidence="3 4">
    <name type="scientific">Ciona savignyi</name>
    <name type="common">Pacific transparent sea squirt</name>
    <dbReference type="NCBI Taxonomy" id="51511"/>
    <lineage>
        <taxon>Eukaryota</taxon>
        <taxon>Metazoa</taxon>
        <taxon>Chordata</taxon>
        <taxon>Tunicata</taxon>
        <taxon>Ascidiacea</taxon>
        <taxon>Phlebobranchia</taxon>
        <taxon>Cionidae</taxon>
        <taxon>Ciona</taxon>
    </lineage>
</organism>
<protein>
    <recommendedName>
        <fullName evidence="2">Doublecortin domain-containing protein</fullName>
    </recommendedName>
</protein>
<dbReference type="GO" id="GO:0005815">
    <property type="term" value="C:microtubule organizing center"/>
    <property type="evidence" value="ECO:0007669"/>
    <property type="project" value="TreeGrafter"/>
</dbReference>
<dbReference type="Gene3D" id="3.10.20.230">
    <property type="entry name" value="Doublecortin domain"/>
    <property type="match status" value="2"/>
</dbReference>
<proteinExistence type="predicted"/>
<dbReference type="PANTHER" id="PTHR23004:SF11">
    <property type="entry name" value="PROTEIN RPI-1"/>
    <property type="match status" value="1"/>
</dbReference>
<dbReference type="InterPro" id="IPR036572">
    <property type="entry name" value="Doublecortin_dom_sf"/>
</dbReference>
<reference evidence="3" key="3">
    <citation type="submission" date="2025-09" db="UniProtKB">
        <authorList>
            <consortium name="Ensembl"/>
        </authorList>
    </citation>
    <scope>IDENTIFICATION</scope>
</reference>
<feature type="region of interest" description="Disordered" evidence="1">
    <location>
        <begin position="1"/>
        <end position="22"/>
    </location>
</feature>
<dbReference type="HOGENOM" id="CLU_035041_3_0_1"/>
<dbReference type="SUPFAM" id="SSF89837">
    <property type="entry name" value="Doublecortin (DC)"/>
    <property type="match status" value="2"/>
</dbReference>
<dbReference type="CDD" id="cd17071">
    <property type="entry name" value="DCX1_DCDC2_like"/>
    <property type="match status" value="1"/>
</dbReference>
<feature type="domain" description="Doublecortin" evidence="2">
    <location>
        <begin position="35"/>
        <end position="118"/>
    </location>
</feature>
<dbReference type="AlphaFoldDB" id="H2Z434"/>
<dbReference type="Proteomes" id="UP000007875">
    <property type="component" value="Unassembled WGS sequence"/>
</dbReference>
<reference evidence="3" key="2">
    <citation type="submission" date="2025-08" db="UniProtKB">
        <authorList>
            <consortium name="Ensembl"/>
        </authorList>
    </citation>
    <scope>IDENTIFICATION</scope>
</reference>
<dbReference type="PANTHER" id="PTHR23004">
    <property type="entry name" value="DOUBLECORTIN DOMAIN CONTAINING 2"/>
    <property type="match status" value="1"/>
</dbReference>
<name>H2Z434_CIOSA</name>
<feature type="region of interest" description="Disordered" evidence="1">
    <location>
        <begin position="241"/>
        <end position="337"/>
    </location>
</feature>
<accession>H2Z434</accession>
<evidence type="ECO:0000313" key="4">
    <source>
        <dbReference type="Proteomes" id="UP000007875"/>
    </source>
</evidence>
<dbReference type="InterPro" id="IPR003533">
    <property type="entry name" value="Doublecortin_dom"/>
</dbReference>
<sequence length="337" mass="38751">MMTTLAVDGNQDGQRNLHPHQPPHFFAMQQPETAKNVHVYLNGDSFFPGRKFVVNKRHICDFNGFLNQVTAGMKAPFGAVRNIYTPSAGHRVQELGQLQNNMDLVAGGSERFRKLHYKEIHQRRRPAPRRTIFELPHHNRMNVSARWRKYVKDPCQIYVYGNGDEKAPAVRLLLIPRMMNSLDLVLSEITEKISLRTGKAVRRLYDVTYKQINDPSQLTQGQYYIAVGTEQLKKLPYGELNSMQKSQSPRRGNALPPIKRHRPRPPQKDGDDQTYTKLHNQRKQQKQEEEETTVMGASAVTGYRPLKTKKYKPKPPASHPTHEGESVFHAKPVKVKY</sequence>
<dbReference type="GeneTree" id="ENSGT00940000164359"/>
<evidence type="ECO:0000259" key="2">
    <source>
        <dbReference type="PROSITE" id="PS50309"/>
    </source>
</evidence>
<keyword evidence="4" id="KW-1185">Reference proteome</keyword>
<dbReference type="PROSITE" id="PS50309">
    <property type="entry name" value="DC"/>
    <property type="match status" value="2"/>
</dbReference>
<feature type="domain" description="Doublecortin" evidence="2">
    <location>
        <begin position="155"/>
        <end position="238"/>
    </location>
</feature>
<dbReference type="GO" id="GO:0005874">
    <property type="term" value="C:microtubule"/>
    <property type="evidence" value="ECO:0007669"/>
    <property type="project" value="TreeGrafter"/>
</dbReference>
<dbReference type="FunFam" id="3.10.20.230:FF:000008">
    <property type="entry name" value="retinitis pigmentosa 1-like 1 protein"/>
    <property type="match status" value="1"/>
</dbReference>
<dbReference type="Ensembl" id="ENSCSAVT00000012489.1">
    <property type="protein sequence ID" value="ENSCSAVP00000012346.1"/>
    <property type="gene ID" value="ENSCSAVG00000007259.1"/>
</dbReference>
<evidence type="ECO:0000313" key="3">
    <source>
        <dbReference type="Ensembl" id="ENSCSAVP00000012346.1"/>
    </source>
</evidence>
<evidence type="ECO:0000256" key="1">
    <source>
        <dbReference type="SAM" id="MobiDB-lite"/>
    </source>
</evidence>